<evidence type="ECO:0000313" key="1">
    <source>
        <dbReference type="EMBL" id="MBB5806980.1"/>
    </source>
</evidence>
<protein>
    <submittedName>
        <fullName evidence="1">Uncharacterized protein</fullName>
    </submittedName>
</protein>
<dbReference type="AlphaFoldDB" id="A0A7W9M4D2"/>
<proteinExistence type="predicted"/>
<comment type="caution">
    <text evidence="1">The sequence shown here is derived from an EMBL/GenBank/DDBJ whole genome shotgun (WGS) entry which is preliminary data.</text>
</comment>
<gene>
    <name evidence="1" type="ORF">F4560_006748</name>
</gene>
<evidence type="ECO:0000313" key="2">
    <source>
        <dbReference type="Proteomes" id="UP000552097"/>
    </source>
</evidence>
<sequence length="113" mass="12767">MNELDERSPDTVTRPLWTKEEFTNLLHLIAKEQAPRLFAIVEEYGEQEDGRVAAYGLAYPDHADVNSVEGDFHLVSQSPERARQLFEISAGSRGVRTHLVWLTSAPKDTEEEG</sequence>
<name>A0A7W9M4D2_9PSEU</name>
<dbReference type="EMBL" id="JACHMO010000001">
    <property type="protein sequence ID" value="MBB5806980.1"/>
    <property type="molecule type" value="Genomic_DNA"/>
</dbReference>
<dbReference type="RefSeq" id="WP_184926933.1">
    <property type="nucleotide sequence ID" value="NZ_JACHMO010000001.1"/>
</dbReference>
<keyword evidence="2" id="KW-1185">Reference proteome</keyword>
<organism evidence="1 2">
    <name type="scientific">Saccharothrix ecbatanensis</name>
    <dbReference type="NCBI Taxonomy" id="1105145"/>
    <lineage>
        <taxon>Bacteria</taxon>
        <taxon>Bacillati</taxon>
        <taxon>Actinomycetota</taxon>
        <taxon>Actinomycetes</taxon>
        <taxon>Pseudonocardiales</taxon>
        <taxon>Pseudonocardiaceae</taxon>
        <taxon>Saccharothrix</taxon>
    </lineage>
</organism>
<accession>A0A7W9M4D2</accession>
<dbReference type="Proteomes" id="UP000552097">
    <property type="component" value="Unassembled WGS sequence"/>
</dbReference>
<reference evidence="1 2" key="1">
    <citation type="submission" date="2020-08" db="EMBL/GenBank/DDBJ databases">
        <title>Sequencing the genomes of 1000 actinobacteria strains.</title>
        <authorList>
            <person name="Klenk H.-P."/>
        </authorList>
    </citation>
    <scope>NUCLEOTIDE SEQUENCE [LARGE SCALE GENOMIC DNA]</scope>
    <source>
        <strain evidence="1 2">DSM 45486</strain>
    </source>
</reference>